<dbReference type="OrthoDB" id="408152at2759"/>
<dbReference type="PANTHER" id="PTHR36978:SF4">
    <property type="entry name" value="P-LOOP CONTAINING NUCLEOSIDE TRIPHOSPHATE HYDROLASE PROTEIN"/>
    <property type="match status" value="1"/>
</dbReference>
<dbReference type="SUPFAM" id="SSF52540">
    <property type="entry name" value="P-loop containing nucleoside triphosphate hydrolases"/>
    <property type="match status" value="1"/>
</dbReference>
<proteinExistence type="predicted"/>
<dbReference type="PANTHER" id="PTHR36978">
    <property type="entry name" value="P-LOOP CONTAINING NUCLEOTIDE TRIPHOSPHATE HYDROLASE"/>
    <property type="match status" value="1"/>
</dbReference>
<protein>
    <recommendedName>
        <fullName evidence="4">P-loop containing nucleoside triphosphate hydrolase protein</fullName>
    </recommendedName>
</protein>
<evidence type="ECO:0000313" key="2">
    <source>
        <dbReference type="EMBL" id="KAB8072337.1"/>
    </source>
</evidence>
<keyword evidence="1" id="KW-0472">Membrane</keyword>
<dbReference type="InterPro" id="IPR040632">
    <property type="entry name" value="Sulfotransfer_4"/>
</dbReference>
<evidence type="ECO:0008006" key="4">
    <source>
        <dbReference type="Google" id="ProtNLM"/>
    </source>
</evidence>
<dbReference type="Gene3D" id="3.40.50.300">
    <property type="entry name" value="P-loop containing nucleotide triphosphate hydrolases"/>
    <property type="match status" value="1"/>
</dbReference>
<organism evidence="2 3">
    <name type="scientific">Aspergillus leporis</name>
    <dbReference type="NCBI Taxonomy" id="41062"/>
    <lineage>
        <taxon>Eukaryota</taxon>
        <taxon>Fungi</taxon>
        <taxon>Dikarya</taxon>
        <taxon>Ascomycota</taxon>
        <taxon>Pezizomycotina</taxon>
        <taxon>Eurotiomycetes</taxon>
        <taxon>Eurotiomycetidae</taxon>
        <taxon>Eurotiales</taxon>
        <taxon>Aspergillaceae</taxon>
        <taxon>Aspergillus</taxon>
        <taxon>Aspergillus subgen. Circumdati</taxon>
    </lineage>
</organism>
<dbReference type="Proteomes" id="UP000326565">
    <property type="component" value="Unassembled WGS sequence"/>
</dbReference>
<gene>
    <name evidence="2" type="ORF">BDV29DRAFT_158609</name>
</gene>
<evidence type="ECO:0000313" key="3">
    <source>
        <dbReference type="Proteomes" id="UP000326565"/>
    </source>
</evidence>
<accession>A0A5N5WX67</accession>
<dbReference type="Pfam" id="PF17784">
    <property type="entry name" value="Sulfotransfer_4"/>
    <property type="match status" value="1"/>
</dbReference>
<dbReference type="InterPro" id="IPR027417">
    <property type="entry name" value="P-loop_NTPase"/>
</dbReference>
<dbReference type="EMBL" id="ML732249">
    <property type="protein sequence ID" value="KAB8072337.1"/>
    <property type="molecule type" value="Genomic_DNA"/>
</dbReference>
<keyword evidence="3" id="KW-1185">Reference proteome</keyword>
<keyword evidence="1" id="KW-1133">Transmembrane helix</keyword>
<dbReference type="AlphaFoldDB" id="A0A5N5WX67"/>
<keyword evidence="1" id="KW-0812">Transmembrane</keyword>
<reference evidence="2 3" key="1">
    <citation type="submission" date="2019-04" db="EMBL/GenBank/DDBJ databases">
        <title>Friends and foes A comparative genomics study of 23 Aspergillus species from section Flavi.</title>
        <authorList>
            <consortium name="DOE Joint Genome Institute"/>
            <person name="Kjaerbolling I."/>
            <person name="Vesth T."/>
            <person name="Frisvad J.C."/>
            <person name="Nybo J.L."/>
            <person name="Theobald S."/>
            <person name="Kildgaard S."/>
            <person name="Isbrandt T."/>
            <person name="Kuo A."/>
            <person name="Sato A."/>
            <person name="Lyhne E.K."/>
            <person name="Kogle M.E."/>
            <person name="Wiebenga A."/>
            <person name="Kun R.S."/>
            <person name="Lubbers R.J."/>
            <person name="Makela M.R."/>
            <person name="Barry K."/>
            <person name="Chovatia M."/>
            <person name="Clum A."/>
            <person name="Daum C."/>
            <person name="Haridas S."/>
            <person name="He G."/>
            <person name="LaButti K."/>
            <person name="Lipzen A."/>
            <person name="Mondo S."/>
            <person name="Riley R."/>
            <person name="Salamov A."/>
            <person name="Simmons B.A."/>
            <person name="Magnuson J.K."/>
            <person name="Henrissat B."/>
            <person name="Mortensen U.H."/>
            <person name="Larsen T.O."/>
            <person name="Devries R.P."/>
            <person name="Grigoriev I.V."/>
            <person name="Machida M."/>
            <person name="Baker S.E."/>
            <person name="Andersen M.R."/>
        </authorList>
    </citation>
    <scope>NUCLEOTIDE SEQUENCE [LARGE SCALE GENOMIC DNA]</scope>
    <source>
        <strain evidence="2 3">CBS 151.66</strain>
    </source>
</reference>
<evidence type="ECO:0000256" key="1">
    <source>
        <dbReference type="SAM" id="Phobius"/>
    </source>
</evidence>
<name>A0A5N5WX67_9EURO</name>
<feature type="transmembrane region" description="Helical" evidence="1">
    <location>
        <begin position="271"/>
        <end position="291"/>
    </location>
</feature>
<sequence length="305" mass="35294">MSRLIDNEPNTRVKPMRLLCMGMARTGTNCTLLNNQIPHQQHLSTEDINKELIALLIALRKLGYTPYHGSECFKNPPRDFNLWIEALNCNFFNQNPSHTPRYGREEFDRLLGPYDACLDIPACLFWEDLLRAYPDAKVILTTRDVDSWLKSANATVFKFVQAPFFRMWSYVDSKKIGPLFRKSELVWRVFCGNCYEEGVCRRAYLEHYERVRRGVPRERLLELRVGVDGWEELCRFLDVKVPEGEVVWPRAYPRGEFQEHIRLAYVEAFGVILRWVGGVGLVVVVGVWVGWFGSGGTWLKGLGIT</sequence>